<feature type="compositionally biased region" description="Basic and acidic residues" evidence="2">
    <location>
        <begin position="622"/>
        <end position="634"/>
    </location>
</feature>
<evidence type="ECO:0000256" key="1">
    <source>
        <dbReference type="SAM" id="Coils"/>
    </source>
</evidence>
<feature type="region of interest" description="Disordered" evidence="2">
    <location>
        <begin position="603"/>
        <end position="634"/>
    </location>
</feature>
<feature type="compositionally biased region" description="Basic and acidic residues" evidence="2">
    <location>
        <begin position="492"/>
        <end position="504"/>
    </location>
</feature>
<dbReference type="OrthoDB" id="2018427at2759"/>
<dbReference type="STRING" id="1764295.A0A5B8MKT8"/>
<feature type="region of interest" description="Disordered" evidence="2">
    <location>
        <begin position="521"/>
        <end position="586"/>
    </location>
</feature>
<organism evidence="3 4">
    <name type="scientific">Chloropicon primus</name>
    <dbReference type="NCBI Taxonomy" id="1764295"/>
    <lineage>
        <taxon>Eukaryota</taxon>
        <taxon>Viridiplantae</taxon>
        <taxon>Chlorophyta</taxon>
        <taxon>Chloropicophyceae</taxon>
        <taxon>Chloropicales</taxon>
        <taxon>Chloropicaceae</taxon>
        <taxon>Chloropicon</taxon>
    </lineage>
</organism>
<feature type="coiled-coil region" evidence="1">
    <location>
        <begin position="121"/>
        <end position="211"/>
    </location>
</feature>
<evidence type="ECO:0000313" key="3">
    <source>
        <dbReference type="EMBL" id="QDZ21077.1"/>
    </source>
</evidence>
<name>A0A5B8MKT8_9CHLO</name>
<accession>A0A5B8MKT8</accession>
<evidence type="ECO:0000256" key="2">
    <source>
        <dbReference type="SAM" id="MobiDB-lite"/>
    </source>
</evidence>
<feature type="region of interest" description="Disordered" evidence="2">
    <location>
        <begin position="472"/>
        <end position="504"/>
    </location>
</feature>
<feature type="compositionally biased region" description="Basic and acidic residues" evidence="2">
    <location>
        <begin position="699"/>
        <end position="709"/>
    </location>
</feature>
<feature type="region of interest" description="Disordered" evidence="2">
    <location>
        <begin position="411"/>
        <end position="457"/>
    </location>
</feature>
<dbReference type="Proteomes" id="UP000316726">
    <property type="component" value="Chromosome 5"/>
</dbReference>
<sequence length="1235" mass="137815">MEEGKAMMARSASSPGGEEVQGWMVKELTELYKLEEEAANCYEKLDEQIALSGALERKVEEVCGAEEVARLTNALALESRRKRLESISGRPVEGSENVSRFFDESGKARDHEEWVNLLPLRFRREVELERARERIEELQGRVDTLKDESSDLSSLIHENANHLKTVEADHEEERDTWKRSERDYESSLRKLKEEKQKIQDVSSDLMEEQEGLRDKASHMQHLMMQQKQESEVMFQQVRTLEEKLVASMHSLQSAENEIEEMKGRETLQSEQLQAVILARNASEEEAGNASKKVRTAELQKRKAEKQVQVLKKRMEQIGKKTEEEKEALHSEIASQACEIEEKANLIKSLEEEKEEGKGSGADAKVLEELEEEIKALKSKESGTMTKLRAAVKKGKAIEQQFQEAQKRLKGYEEKGGAVDDDAAESNAAEQSQMIADLQGKLEEERERANQSEAAGAELKETLSELAALQEQISEMEDENTKLEAASALSLSQRDEAEAKVSSLEQREVDLAQQVESLAAEVENMRSASSSDAEGLRAKVAELEQQLSERANAEADDASEQGQMIADLQGKLEGERERANQSEAAGAELKEKLSELAALQEQISEMEDENTKLEAASALSLSQRDEAEAKVSSLEQREVDLAQQVESLAAEVENMRSASSSDAEGLRAKVAELEQQLSERANAEADDASEQGQMIADLQGKLEEERERANQSEAAGAELKEKLSELAALQEQISEMEDENTKLEAASALSLSQRDEAEAKVSSLEQREVDLAQQVESLAAEVENMRSASSSDAEGLRAKVAELEQQLSERANAEADDASEQGQMIADLQGKLEEERERANQSEAAGAELKEKLVALEMKEQRELIAEDEAVEQQQLIAELESRLHIERERADQNEGARSELEEKAHEIELLQSAVASKDGDISKLQTKVEEAQQNKLNSERMLQSEMEQLMREINVKQEQINDLQANGAKNDSQTSSELRELKQEMGLQKEYISQLETNLHKEKEDNLKAQEMQDEFLKLEEGMKEKLLHTEELETRLGAIQEEFDKAAATLKEKEQQIEELSQQSPPPASAEPGEDYSKLQQKQKDTMHKLKAAVVKGKNIQEKLEAKEKELSLSKHENSKLSMELEEAKKKLLGGVQSAPTISGPPDTAAEAAVILDDSWNSGAEEGWEISEKPARRPSIEEKSQKEGPKDIGSLFDKMAAEAVEDSDEDGEDVQIDEALKTAGANLWNWVSGS</sequence>
<gene>
    <name evidence="3" type="ORF">A3770_05p35950</name>
</gene>
<keyword evidence="4" id="KW-1185">Reference proteome</keyword>
<feature type="compositionally biased region" description="Basic and acidic residues" evidence="2">
    <location>
        <begin position="439"/>
        <end position="449"/>
    </location>
</feature>
<dbReference type="EMBL" id="CP031038">
    <property type="protein sequence ID" value="QDZ21077.1"/>
    <property type="molecule type" value="Genomic_DNA"/>
</dbReference>
<feature type="compositionally biased region" description="Basic and acidic residues" evidence="2">
    <location>
        <begin position="1048"/>
        <end position="1057"/>
    </location>
</feature>
<feature type="region of interest" description="Disordered" evidence="2">
    <location>
        <begin position="1164"/>
        <end position="1214"/>
    </location>
</feature>
<proteinExistence type="predicted"/>
<evidence type="ECO:0000313" key="4">
    <source>
        <dbReference type="Proteomes" id="UP000316726"/>
    </source>
</evidence>
<keyword evidence="1" id="KW-0175">Coiled coil</keyword>
<feature type="compositionally biased region" description="Basic and acidic residues" evidence="2">
    <location>
        <begin position="1171"/>
        <end position="1191"/>
    </location>
</feature>
<feature type="compositionally biased region" description="Basic and acidic residues" evidence="2">
    <location>
        <begin position="569"/>
        <end position="579"/>
    </location>
</feature>
<reference evidence="3 4" key="1">
    <citation type="submission" date="2018-07" db="EMBL/GenBank/DDBJ databases">
        <title>The complete nuclear genome of the prasinophyte Chloropicon primus (CCMP1205).</title>
        <authorList>
            <person name="Pombert J.-F."/>
            <person name="Otis C."/>
            <person name="Turmel M."/>
            <person name="Lemieux C."/>
        </authorList>
    </citation>
    <scope>NUCLEOTIDE SEQUENCE [LARGE SCALE GENOMIC DNA]</scope>
    <source>
        <strain evidence="3 4">CCMP1205</strain>
    </source>
</reference>
<feature type="region of interest" description="Disordered" evidence="2">
    <location>
        <begin position="1048"/>
        <end position="1120"/>
    </location>
</feature>
<feature type="compositionally biased region" description="Basic and acidic residues" evidence="2">
    <location>
        <begin position="1100"/>
        <end position="1120"/>
    </location>
</feature>
<feature type="region of interest" description="Disordered" evidence="2">
    <location>
        <begin position="1"/>
        <end position="20"/>
    </location>
</feature>
<feature type="region of interest" description="Disordered" evidence="2">
    <location>
        <begin position="651"/>
        <end position="718"/>
    </location>
</feature>
<feature type="compositionally biased region" description="Basic and acidic residues" evidence="2">
    <location>
        <begin position="752"/>
        <end position="764"/>
    </location>
</feature>
<feature type="compositionally biased region" description="Acidic residues" evidence="2">
    <location>
        <begin position="1204"/>
        <end position="1214"/>
    </location>
</feature>
<protein>
    <submittedName>
        <fullName evidence="3">Uncharacterized protein</fullName>
    </submittedName>
</protein>
<feature type="region of interest" description="Disordered" evidence="2">
    <location>
        <begin position="733"/>
        <end position="764"/>
    </location>
</feature>
<dbReference type="AlphaFoldDB" id="A0A5B8MKT8"/>